<evidence type="ECO:0000313" key="2">
    <source>
        <dbReference type="Proteomes" id="UP000765509"/>
    </source>
</evidence>
<dbReference type="AlphaFoldDB" id="A0A9Q3HHV5"/>
<protein>
    <submittedName>
        <fullName evidence="1">Uncharacterized protein</fullName>
    </submittedName>
</protein>
<proteinExistence type="predicted"/>
<evidence type="ECO:0000313" key="1">
    <source>
        <dbReference type="EMBL" id="MBW0502420.1"/>
    </source>
</evidence>
<comment type="caution">
    <text evidence="1">The sequence shown here is derived from an EMBL/GenBank/DDBJ whole genome shotgun (WGS) entry which is preliminary data.</text>
</comment>
<name>A0A9Q3HHV5_9BASI</name>
<accession>A0A9Q3HHV5</accession>
<gene>
    <name evidence="1" type="ORF">O181_042135</name>
</gene>
<organism evidence="1 2">
    <name type="scientific">Austropuccinia psidii MF-1</name>
    <dbReference type="NCBI Taxonomy" id="1389203"/>
    <lineage>
        <taxon>Eukaryota</taxon>
        <taxon>Fungi</taxon>
        <taxon>Dikarya</taxon>
        <taxon>Basidiomycota</taxon>
        <taxon>Pucciniomycotina</taxon>
        <taxon>Pucciniomycetes</taxon>
        <taxon>Pucciniales</taxon>
        <taxon>Sphaerophragmiaceae</taxon>
        <taxon>Austropuccinia</taxon>
    </lineage>
</organism>
<sequence length="289" mass="33232">MRNIEGILYKDSSSMKLDPITLKRSEMFYYFIISHLDYKSYDKFVSEDENDLVVVWKNIKYYYVSSSAENIASKFGKLFSIKFPSSSSSLSESIFLFCSTLKLLCTLSPTLFTGDIMPQVLELYVLRMLPEACKHVSTEVFHSIKVSTKIPTVKEVFKEVELNIIQSSSSEEDDNVALKVGTKTKKSICHRGKHNPLSNHSEIEYFKLYPESVKLITNVRTTIALLEQKFPWKPVTPLVICLTNPSWTVASPTILPRIIGNSSIPHSQTKNFFLLMETEWKWCWKECYA</sequence>
<keyword evidence="2" id="KW-1185">Reference proteome</keyword>
<dbReference type="EMBL" id="AVOT02016805">
    <property type="protein sequence ID" value="MBW0502420.1"/>
    <property type="molecule type" value="Genomic_DNA"/>
</dbReference>
<reference evidence="1" key="1">
    <citation type="submission" date="2021-03" db="EMBL/GenBank/DDBJ databases">
        <title>Draft genome sequence of rust myrtle Austropuccinia psidii MF-1, a brazilian biotype.</title>
        <authorList>
            <person name="Quecine M.C."/>
            <person name="Pachon D.M.R."/>
            <person name="Bonatelli M.L."/>
            <person name="Correr F.H."/>
            <person name="Franceschini L.M."/>
            <person name="Leite T.F."/>
            <person name="Margarido G.R.A."/>
            <person name="Almeida C.A."/>
            <person name="Ferrarezi J.A."/>
            <person name="Labate C.A."/>
        </authorList>
    </citation>
    <scope>NUCLEOTIDE SEQUENCE</scope>
    <source>
        <strain evidence="1">MF-1</strain>
    </source>
</reference>
<dbReference type="Proteomes" id="UP000765509">
    <property type="component" value="Unassembled WGS sequence"/>
</dbReference>